<evidence type="ECO:0000313" key="2">
    <source>
        <dbReference type="EMBL" id="KPQ32313.1"/>
    </source>
</evidence>
<reference evidence="2 3" key="1">
    <citation type="submission" date="2015-09" db="EMBL/GenBank/DDBJ databases">
        <title>Identification and resolution of microdiversity through metagenomic sequencing of parallel consortia.</title>
        <authorList>
            <person name="Nelson W.C."/>
            <person name="Romine M.F."/>
            <person name="Lindemann S.R."/>
        </authorList>
    </citation>
    <scope>NUCLEOTIDE SEQUENCE [LARGE SCALE GENOMIC DNA]</scope>
    <source>
        <strain evidence="2">Ana</strain>
    </source>
</reference>
<evidence type="ECO:0000259" key="1">
    <source>
        <dbReference type="Pfam" id="PF05598"/>
    </source>
</evidence>
<accession>A0A0P7YQ84</accession>
<dbReference type="InterPro" id="IPR008490">
    <property type="entry name" value="Transposase_InsH_N"/>
</dbReference>
<evidence type="ECO:0000313" key="3">
    <source>
        <dbReference type="Proteomes" id="UP000050465"/>
    </source>
</evidence>
<organism evidence="2 3">
    <name type="scientific">Phormidesmis priestleyi Ana</name>
    <dbReference type="NCBI Taxonomy" id="1666911"/>
    <lineage>
        <taxon>Bacteria</taxon>
        <taxon>Bacillati</taxon>
        <taxon>Cyanobacteriota</taxon>
        <taxon>Cyanophyceae</taxon>
        <taxon>Leptolyngbyales</taxon>
        <taxon>Leptolyngbyaceae</taxon>
        <taxon>Phormidesmis</taxon>
    </lineage>
</organism>
<dbReference type="AlphaFoldDB" id="A0A0P7YQ84"/>
<proteinExistence type="predicted"/>
<dbReference type="Proteomes" id="UP000050465">
    <property type="component" value="Unassembled WGS sequence"/>
</dbReference>
<dbReference type="EMBL" id="LJZR01000061">
    <property type="protein sequence ID" value="KPQ32313.1"/>
    <property type="molecule type" value="Genomic_DNA"/>
</dbReference>
<dbReference type="PANTHER" id="PTHR35604">
    <property type="entry name" value="TRANSPOSASE INSH FOR INSERTION SEQUENCE ELEMENT IS5A-RELATED"/>
    <property type="match status" value="1"/>
</dbReference>
<name>A0A0P7YQ84_9CYAN</name>
<dbReference type="PATRIC" id="fig|1666911.3.peg.3756"/>
<gene>
    <name evidence="2" type="ORF">HLUCCA11_21760</name>
</gene>
<dbReference type="STRING" id="1666911.HLUCCA11_21760"/>
<dbReference type="Pfam" id="PF05598">
    <property type="entry name" value="DUF772"/>
    <property type="match status" value="1"/>
</dbReference>
<comment type="caution">
    <text evidence="2">The sequence shown here is derived from an EMBL/GenBank/DDBJ whole genome shotgun (WGS) entry which is preliminary data.</text>
</comment>
<protein>
    <submittedName>
        <fullName evidence="2">Transposase</fullName>
    </submittedName>
</protein>
<dbReference type="PANTHER" id="PTHR35604:SF2">
    <property type="entry name" value="TRANSPOSASE INSH FOR INSERTION SEQUENCE ELEMENT IS5A-RELATED"/>
    <property type="match status" value="1"/>
</dbReference>
<sequence length="261" mass="29934">MCLHPASIPPVPAETARVAQAAFKKGNIYLKLREELGVLYKDEDFAALYARQGQPGESPWRLALITIMQFIENLSDRQAAESVRSRIDWKYLLSLPLEDSGFDFSVLSEFRGRLLKGGQCEELLVKLLESCQSQGLVKARGKQRTDSTHVLGAIRDMNRCECVGETLRHALNELSVVSPDWVRTVVNEAWYERYGIRIELSKLPKDKQREEWIQQVGVDGHHLLAHLYQSEEACIELLRQLPSVETLRQVWVQQFYVERTP</sequence>
<feature type="domain" description="Transposase InsH N-terminal" evidence="1">
    <location>
        <begin position="25"/>
        <end position="113"/>
    </location>
</feature>